<reference evidence="2 3" key="1">
    <citation type="submission" date="2016-07" db="EMBL/GenBank/DDBJ databases">
        <title>Genomic analysis of zinc-resistant bacterium Mucilaginibacter pedocola TBZ30.</title>
        <authorList>
            <person name="Huang J."/>
            <person name="Tang J."/>
        </authorList>
    </citation>
    <scope>NUCLEOTIDE SEQUENCE [LARGE SCALE GENOMIC DNA]</scope>
    <source>
        <strain evidence="2 3">TBZ30</strain>
    </source>
</reference>
<dbReference type="Gene3D" id="3.40.50.2000">
    <property type="entry name" value="Glycogen Phosphorylase B"/>
    <property type="match status" value="2"/>
</dbReference>
<dbReference type="GO" id="GO:0016757">
    <property type="term" value="F:glycosyltransferase activity"/>
    <property type="evidence" value="ECO:0007669"/>
    <property type="project" value="InterPro"/>
</dbReference>
<comment type="caution">
    <text evidence="2">The sequence shown here is derived from an EMBL/GenBank/DDBJ whole genome shotgun (WGS) entry which is preliminary data.</text>
</comment>
<dbReference type="RefSeq" id="WP_078350557.1">
    <property type="nucleotide sequence ID" value="NZ_MBTF01000036.1"/>
</dbReference>
<protein>
    <recommendedName>
        <fullName evidence="1">Glycosyl transferase family 1 domain-containing protein</fullName>
    </recommendedName>
</protein>
<keyword evidence="3" id="KW-1185">Reference proteome</keyword>
<evidence type="ECO:0000259" key="1">
    <source>
        <dbReference type="Pfam" id="PF00534"/>
    </source>
</evidence>
<feature type="domain" description="Glycosyl transferase family 1" evidence="1">
    <location>
        <begin position="186"/>
        <end position="299"/>
    </location>
</feature>
<evidence type="ECO:0000313" key="3">
    <source>
        <dbReference type="Proteomes" id="UP000189739"/>
    </source>
</evidence>
<dbReference type="InterPro" id="IPR001296">
    <property type="entry name" value="Glyco_trans_1"/>
</dbReference>
<accession>A0A1S9P8V0</accession>
<dbReference type="EMBL" id="MBTF01000036">
    <property type="protein sequence ID" value="OOQ57267.1"/>
    <property type="molecule type" value="Genomic_DNA"/>
</dbReference>
<dbReference type="PANTHER" id="PTHR12526">
    <property type="entry name" value="GLYCOSYLTRANSFERASE"/>
    <property type="match status" value="1"/>
</dbReference>
<proteinExistence type="predicted"/>
<gene>
    <name evidence="2" type="ORF">BC343_14215</name>
</gene>
<dbReference type="SUPFAM" id="SSF53756">
    <property type="entry name" value="UDP-Glycosyltransferase/glycogen phosphorylase"/>
    <property type="match status" value="1"/>
</dbReference>
<evidence type="ECO:0000313" key="2">
    <source>
        <dbReference type="EMBL" id="OOQ57267.1"/>
    </source>
</evidence>
<name>A0A1S9P8V0_9SPHI</name>
<dbReference type="STRING" id="1792845.BC343_14215"/>
<organism evidence="2 3">
    <name type="scientific">Mucilaginibacter pedocola</name>
    <dbReference type="NCBI Taxonomy" id="1792845"/>
    <lineage>
        <taxon>Bacteria</taxon>
        <taxon>Pseudomonadati</taxon>
        <taxon>Bacteroidota</taxon>
        <taxon>Sphingobacteriia</taxon>
        <taxon>Sphingobacteriales</taxon>
        <taxon>Sphingobacteriaceae</taxon>
        <taxon>Mucilaginibacter</taxon>
    </lineage>
</organism>
<dbReference type="OrthoDB" id="1116389at2"/>
<sequence>MPDTLVIISPAFPAHEGDGFIPQQQVFVRTLKQTYPELHLIVLALQYPAEAKSYTWHGVEIIAFGGKGRGRLHRVMTWLKAWRVLQKLYKQHQLIGILSFWLGEASFVGSMFAKWKGLKHYAWLLGQDAKAGNKYARWIKPKSDELIAISDFVMGRYFDNYGIRPAHVIPVGVEPAALSVDQLRDIDILGAGSLIPLKRYHLFVKLIFELTKSKPGIKATLCGGGPELKALQEMIANLGLEDNLTLVGEIPHWQVLALMQRTKVFVHPSEYEGFSTVCLEAIYAGCCVVSYIRPMNHDIANWHIINSEVELERTVQGLSEQSPAQGPNMLPYPVADNVKAMMVLFGYNE</sequence>
<dbReference type="Proteomes" id="UP000189739">
    <property type="component" value="Unassembled WGS sequence"/>
</dbReference>
<dbReference type="Pfam" id="PF00534">
    <property type="entry name" value="Glycos_transf_1"/>
    <property type="match status" value="1"/>
</dbReference>
<dbReference type="AlphaFoldDB" id="A0A1S9P8V0"/>